<evidence type="ECO:0000313" key="2">
    <source>
        <dbReference type="EMBL" id="MFC3690265.1"/>
    </source>
</evidence>
<dbReference type="SUPFAM" id="SSF52091">
    <property type="entry name" value="SpoIIaa-like"/>
    <property type="match status" value="1"/>
</dbReference>
<name>A0ABV7WL61_9MICO</name>
<dbReference type="InterPro" id="IPR036513">
    <property type="entry name" value="STAS_dom_sf"/>
</dbReference>
<accession>A0ABV7WL61</accession>
<keyword evidence="3" id="KW-1185">Reference proteome</keyword>
<sequence length="133" mass="14119">MASGTQTDQLTTPIDPGPVVLSVRVDRPSPPGGGDHVRVHVAGELDLATAGVLSRALLDLIQEGWRRLDVELAGVRFCDGAGLGALQSGGQRLRAAGGTLTVHDPCWSLRFLLDLFELDQQLQPRGPARPDHA</sequence>
<reference evidence="3" key="1">
    <citation type="journal article" date="2019" name="Int. J. Syst. Evol. Microbiol.">
        <title>The Global Catalogue of Microorganisms (GCM) 10K type strain sequencing project: providing services to taxonomists for standard genome sequencing and annotation.</title>
        <authorList>
            <consortium name="The Broad Institute Genomics Platform"/>
            <consortium name="The Broad Institute Genome Sequencing Center for Infectious Disease"/>
            <person name="Wu L."/>
            <person name="Ma J."/>
        </authorList>
    </citation>
    <scope>NUCLEOTIDE SEQUENCE [LARGE SCALE GENOMIC DNA]</scope>
    <source>
        <strain evidence="3">NCAIM B.02333</strain>
    </source>
</reference>
<proteinExistence type="predicted"/>
<dbReference type="InterPro" id="IPR058548">
    <property type="entry name" value="MlaB-like_STAS"/>
</dbReference>
<feature type="domain" description="STAS" evidence="1">
    <location>
        <begin position="39"/>
        <end position="102"/>
    </location>
</feature>
<dbReference type="InterPro" id="IPR002645">
    <property type="entry name" value="STAS_dom"/>
</dbReference>
<dbReference type="CDD" id="cd07043">
    <property type="entry name" value="STAS_anti-anti-sigma_factors"/>
    <property type="match status" value="1"/>
</dbReference>
<dbReference type="RefSeq" id="WP_340289292.1">
    <property type="nucleotide sequence ID" value="NZ_JBBEOI010000006.1"/>
</dbReference>
<dbReference type="Gene3D" id="3.30.750.24">
    <property type="entry name" value="STAS domain"/>
    <property type="match status" value="1"/>
</dbReference>
<evidence type="ECO:0000259" key="1">
    <source>
        <dbReference type="PROSITE" id="PS50801"/>
    </source>
</evidence>
<dbReference type="EMBL" id="JBHRWW010000019">
    <property type="protein sequence ID" value="MFC3690265.1"/>
    <property type="molecule type" value="Genomic_DNA"/>
</dbReference>
<protein>
    <submittedName>
        <fullName evidence="2">STAS domain-containing protein</fullName>
    </submittedName>
</protein>
<dbReference type="Proteomes" id="UP001595685">
    <property type="component" value="Unassembled WGS sequence"/>
</dbReference>
<gene>
    <name evidence="2" type="ORF">ACFOLH_18110</name>
</gene>
<organism evidence="2 3">
    <name type="scientific">Aquipuribacter hungaricus</name>
    <dbReference type="NCBI Taxonomy" id="545624"/>
    <lineage>
        <taxon>Bacteria</taxon>
        <taxon>Bacillati</taxon>
        <taxon>Actinomycetota</taxon>
        <taxon>Actinomycetes</taxon>
        <taxon>Micrococcales</taxon>
        <taxon>Intrasporangiaceae</taxon>
        <taxon>Aquipuribacter</taxon>
    </lineage>
</organism>
<evidence type="ECO:0000313" key="3">
    <source>
        <dbReference type="Proteomes" id="UP001595685"/>
    </source>
</evidence>
<comment type="caution">
    <text evidence="2">The sequence shown here is derived from an EMBL/GenBank/DDBJ whole genome shotgun (WGS) entry which is preliminary data.</text>
</comment>
<dbReference type="PROSITE" id="PS50801">
    <property type="entry name" value="STAS"/>
    <property type="match status" value="1"/>
</dbReference>
<dbReference type="Pfam" id="PF13466">
    <property type="entry name" value="STAS_2"/>
    <property type="match status" value="1"/>
</dbReference>